<dbReference type="SUPFAM" id="SSF50475">
    <property type="entry name" value="FMN-binding split barrel"/>
    <property type="match status" value="1"/>
</dbReference>
<dbReference type="PANTHER" id="PTHR39428">
    <property type="entry name" value="F420H(2)-DEPENDENT QUINONE REDUCTASE RV1261C"/>
    <property type="match status" value="1"/>
</dbReference>
<protein>
    <recommendedName>
        <fullName evidence="5">Nitroreductase</fullName>
    </recommendedName>
</protein>
<dbReference type="GO" id="GO:0016491">
    <property type="term" value="F:oxidoreductase activity"/>
    <property type="evidence" value="ECO:0007669"/>
    <property type="project" value="InterPro"/>
</dbReference>
<comment type="catalytic activity">
    <reaction evidence="2">
        <text>oxidized coenzyme F420-(gamma-L-Glu)(n) + a quinol + H(+) = reduced coenzyme F420-(gamma-L-Glu)(n) + a quinone</text>
        <dbReference type="Rhea" id="RHEA:39663"/>
        <dbReference type="Rhea" id="RHEA-COMP:12939"/>
        <dbReference type="Rhea" id="RHEA-COMP:14378"/>
        <dbReference type="ChEBI" id="CHEBI:15378"/>
        <dbReference type="ChEBI" id="CHEBI:24646"/>
        <dbReference type="ChEBI" id="CHEBI:132124"/>
        <dbReference type="ChEBI" id="CHEBI:133980"/>
        <dbReference type="ChEBI" id="CHEBI:139511"/>
    </reaction>
</comment>
<sequence>MARGDAVSGAGLAADLGYAHSEGNPVHRAIRWFAGTRAGAWVLARTLRRADSVAGRLTGGRHSAPSMFTGIAVLTVTTTGRRSGAPRTSHLIATPYDGTLALIGTNFGQPSTPAWVLNLEADPRAVVGYRGVSRDVVARPASPSEVEEVFARSAAFYPGYGRYRHRLGGRRRVRVFVLEPPGTAREPGVTS</sequence>
<evidence type="ECO:0000313" key="3">
    <source>
        <dbReference type="EMBL" id="KGN39751.1"/>
    </source>
</evidence>
<reference evidence="3 4" key="1">
    <citation type="submission" date="2013-08" db="EMBL/GenBank/DDBJ databases">
        <title>The genome sequence of Knoellia aerolata.</title>
        <authorList>
            <person name="Zhu W."/>
            <person name="Wang G."/>
        </authorList>
    </citation>
    <scope>NUCLEOTIDE SEQUENCE [LARGE SCALE GENOMIC DNA]</scope>
    <source>
        <strain evidence="3 4">DSM 18566</strain>
    </source>
</reference>
<comment type="caution">
    <text evidence="3">The sequence shown here is derived from an EMBL/GenBank/DDBJ whole genome shotgun (WGS) entry which is preliminary data.</text>
</comment>
<accession>A0A0A0JVU1</accession>
<dbReference type="eggNOG" id="COG0748">
    <property type="taxonomic scope" value="Bacteria"/>
</dbReference>
<evidence type="ECO:0000256" key="1">
    <source>
        <dbReference type="ARBA" id="ARBA00008710"/>
    </source>
</evidence>
<dbReference type="AlphaFoldDB" id="A0A0A0JVU1"/>
<proteinExistence type="inferred from homology"/>
<dbReference type="PANTHER" id="PTHR39428:SF1">
    <property type="entry name" value="F420H(2)-DEPENDENT QUINONE REDUCTASE RV1261C"/>
    <property type="match status" value="1"/>
</dbReference>
<dbReference type="EMBL" id="AVPL01000074">
    <property type="protein sequence ID" value="KGN39751.1"/>
    <property type="molecule type" value="Genomic_DNA"/>
</dbReference>
<dbReference type="GO" id="GO:0070967">
    <property type="term" value="F:coenzyme F420 binding"/>
    <property type="evidence" value="ECO:0007669"/>
    <property type="project" value="TreeGrafter"/>
</dbReference>
<dbReference type="GO" id="GO:0005886">
    <property type="term" value="C:plasma membrane"/>
    <property type="evidence" value="ECO:0007669"/>
    <property type="project" value="TreeGrafter"/>
</dbReference>
<evidence type="ECO:0008006" key="5">
    <source>
        <dbReference type="Google" id="ProtNLM"/>
    </source>
</evidence>
<evidence type="ECO:0000313" key="4">
    <source>
        <dbReference type="Proteomes" id="UP000030013"/>
    </source>
</evidence>
<dbReference type="Proteomes" id="UP000030013">
    <property type="component" value="Unassembled WGS sequence"/>
</dbReference>
<comment type="similarity">
    <text evidence="1">Belongs to the F420H(2)-dependent quinone reductase family.</text>
</comment>
<dbReference type="InterPro" id="IPR012349">
    <property type="entry name" value="Split_barrel_FMN-bd"/>
</dbReference>
<name>A0A0A0JVU1_9MICO</name>
<dbReference type="Pfam" id="PF04075">
    <property type="entry name" value="F420H2_quin_red"/>
    <property type="match status" value="1"/>
</dbReference>
<gene>
    <name evidence="3" type="ORF">N801_19110</name>
</gene>
<dbReference type="STRING" id="1385519.N801_19110"/>
<organism evidence="3 4">
    <name type="scientific">Knoellia aerolata DSM 18566</name>
    <dbReference type="NCBI Taxonomy" id="1385519"/>
    <lineage>
        <taxon>Bacteria</taxon>
        <taxon>Bacillati</taxon>
        <taxon>Actinomycetota</taxon>
        <taxon>Actinomycetes</taxon>
        <taxon>Micrococcales</taxon>
        <taxon>Intrasporangiaceae</taxon>
        <taxon>Knoellia</taxon>
    </lineage>
</organism>
<dbReference type="Gene3D" id="2.30.110.10">
    <property type="entry name" value="Electron Transport, Fmn-binding Protein, Chain A"/>
    <property type="match status" value="1"/>
</dbReference>
<evidence type="ECO:0000256" key="2">
    <source>
        <dbReference type="ARBA" id="ARBA00049106"/>
    </source>
</evidence>
<dbReference type="InterPro" id="IPR004378">
    <property type="entry name" value="F420H2_quin_Rdtase"/>
</dbReference>
<keyword evidence="4" id="KW-1185">Reference proteome</keyword>
<dbReference type="NCBIfam" id="TIGR00026">
    <property type="entry name" value="hi_GC_TIGR00026"/>
    <property type="match status" value="1"/>
</dbReference>